<dbReference type="SUPFAM" id="SSF48452">
    <property type="entry name" value="TPR-like"/>
    <property type="match status" value="1"/>
</dbReference>
<evidence type="ECO:0000313" key="1">
    <source>
        <dbReference type="EMBL" id="KIC95509.1"/>
    </source>
</evidence>
<dbReference type="STRING" id="1349421.OI18_06005"/>
<accession>A0A0C1IYG8</accession>
<evidence type="ECO:0008006" key="3">
    <source>
        <dbReference type="Google" id="ProtNLM"/>
    </source>
</evidence>
<dbReference type="Pfam" id="PF12771">
    <property type="entry name" value="SusD-like_2"/>
    <property type="match status" value="1"/>
</dbReference>
<comment type="caution">
    <text evidence="1">The sequence shown here is derived from an EMBL/GenBank/DDBJ whole genome shotgun (WGS) entry which is preliminary data.</text>
</comment>
<sequence>MAAVLIMFMITGCRKIEDLQRNPNASDQASPKLLLTGIEYDMYDNPWSDYAYAHRMAQYMVLNFDYYGNQAYTWGAGSMYYGTLRNVERLDIEADKLGTNTVTRSYKAIGNFARAWLYSRMTEQMGDLPLTEAMKAPEGVYFPKYDDQKSVFLQCLQWLEDANTELESVINENPATTVQGDIFYNGDVRKWRKAVNSLSLRILISLSKKEGDADLGLKARFNSIASNPDKYPLITDNSDNMQMVYNTTDKTNNNPIWPDDSKFYVNRNVLGATWVDLMTLNQDPRIFKIASPAPGIAEDPANAFARFRGANTGAIQSEIQTQTNLGLYATINRDFWLKDANGVPAIQLGASETAFNLAEGINRGWTAGDASTHYTNGINQNMKFYGVAQQAITDFLAQPGIVYKGDNADGLNQLLTQKYVAFFQNSGWQSYFNWRRTGVPGFDIGPANENGATIPVRFSYPQSEYTNNNANVKDAVQRQFAGSDTRNDEMWMIR</sequence>
<protein>
    <recommendedName>
        <fullName evidence="3">Starch-binding protein</fullName>
    </recommendedName>
</protein>
<dbReference type="InterPro" id="IPR041662">
    <property type="entry name" value="SusD-like_2"/>
</dbReference>
<dbReference type="Gene3D" id="1.25.40.390">
    <property type="match status" value="1"/>
</dbReference>
<dbReference type="Proteomes" id="UP000031408">
    <property type="component" value="Unassembled WGS sequence"/>
</dbReference>
<organism evidence="1 2">
    <name type="scientific">Flavihumibacter solisilvae</name>
    <dbReference type="NCBI Taxonomy" id="1349421"/>
    <lineage>
        <taxon>Bacteria</taxon>
        <taxon>Pseudomonadati</taxon>
        <taxon>Bacteroidota</taxon>
        <taxon>Chitinophagia</taxon>
        <taxon>Chitinophagales</taxon>
        <taxon>Chitinophagaceae</taxon>
        <taxon>Flavihumibacter</taxon>
    </lineage>
</organism>
<evidence type="ECO:0000313" key="2">
    <source>
        <dbReference type="Proteomes" id="UP000031408"/>
    </source>
</evidence>
<dbReference type="EMBL" id="JSVC01000006">
    <property type="protein sequence ID" value="KIC95509.1"/>
    <property type="molecule type" value="Genomic_DNA"/>
</dbReference>
<proteinExistence type="predicted"/>
<reference evidence="1 2" key="1">
    <citation type="submission" date="2014-11" db="EMBL/GenBank/DDBJ databases">
        <title>Genome sequence of Flavihumibacter solisilvae 3-3.</title>
        <authorList>
            <person name="Zhou G."/>
            <person name="Li M."/>
            <person name="Wang G."/>
        </authorList>
    </citation>
    <scope>NUCLEOTIDE SEQUENCE [LARGE SCALE GENOMIC DNA]</scope>
    <source>
        <strain evidence="1 2">3-3</strain>
    </source>
</reference>
<dbReference type="InterPro" id="IPR011990">
    <property type="entry name" value="TPR-like_helical_dom_sf"/>
</dbReference>
<keyword evidence="2" id="KW-1185">Reference proteome</keyword>
<name>A0A0C1IYG8_9BACT</name>
<gene>
    <name evidence="1" type="ORF">OI18_06005</name>
</gene>
<dbReference type="AlphaFoldDB" id="A0A0C1IYG8"/>